<dbReference type="InterPro" id="IPR046335">
    <property type="entry name" value="LacI/GalR-like_sensor"/>
</dbReference>
<proteinExistence type="predicted"/>
<reference evidence="5 6" key="2">
    <citation type="submission" date="2020-04" db="EMBL/GenBank/DDBJ databases">
        <authorList>
            <person name="Fomenkov A."/>
            <person name="Anton B.P."/>
            <person name="Roberts R.J."/>
        </authorList>
    </citation>
    <scope>NUCLEOTIDE SEQUENCE [LARGE SCALE GENOMIC DNA]</scope>
    <source>
        <strain evidence="5 6">S2</strain>
    </source>
</reference>
<dbReference type="GO" id="GO:0000976">
    <property type="term" value="F:transcription cis-regulatory region binding"/>
    <property type="evidence" value="ECO:0007669"/>
    <property type="project" value="TreeGrafter"/>
</dbReference>
<gene>
    <name evidence="5" type="ORF">HFZ78_08105</name>
</gene>
<sequence>MAVTIKDVAKLADVAPSTVSRVIANNSRISEATKRKVKKAMEQLGYHPNQNARSLASQSTQTIGLVMPSSGDVVFQNPFFPSILQGISEGAREKKYALQMTTGKLEKETLEAVINMVQGKRVDGMILLNSKVEDKVISYLRERDFPFVVIGKPSKDVEEITHVDNDNVRAMREATEYLIDHGHRKIAFIGGNPELMVTVDRLNGYRQALKKANIPIKNEYILHEEFLREGGQEAVSELMALEQRPTSLVVVDDLMALGVLSTLDELGIRVPEEISVVSFNNVLLAEMSKPPLTSMDINIFDLGYQASWSLIQKIENRTEPTKRIIIPHKLVERLSCSHQIPLTIDEQKADGNENL</sequence>
<keyword evidence="3" id="KW-0804">Transcription</keyword>
<accession>A0A6H1NZF4</accession>
<dbReference type="Proteomes" id="UP000501868">
    <property type="component" value="Chromosome"/>
</dbReference>
<dbReference type="Pfam" id="PF13377">
    <property type="entry name" value="Peripla_BP_3"/>
    <property type="match status" value="1"/>
</dbReference>
<dbReference type="Gene3D" id="3.40.50.2300">
    <property type="match status" value="2"/>
</dbReference>
<dbReference type="GO" id="GO:0003700">
    <property type="term" value="F:DNA-binding transcription factor activity"/>
    <property type="evidence" value="ECO:0007669"/>
    <property type="project" value="TreeGrafter"/>
</dbReference>
<dbReference type="InterPro" id="IPR000843">
    <property type="entry name" value="HTH_LacI"/>
</dbReference>
<dbReference type="PROSITE" id="PS50932">
    <property type="entry name" value="HTH_LACI_2"/>
    <property type="match status" value="1"/>
</dbReference>
<evidence type="ECO:0000259" key="4">
    <source>
        <dbReference type="PROSITE" id="PS50932"/>
    </source>
</evidence>
<dbReference type="EMBL" id="CP051128">
    <property type="protein sequence ID" value="QIZ06676.1"/>
    <property type="molecule type" value="Genomic_DNA"/>
</dbReference>
<evidence type="ECO:0000313" key="5">
    <source>
        <dbReference type="EMBL" id="QIZ06676.1"/>
    </source>
</evidence>
<dbReference type="AlphaFoldDB" id="A0A6H1NZF4"/>
<dbReference type="InterPro" id="IPR010982">
    <property type="entry name" value="Lambda_DNA-bd_dom_sf"/>
</dbReference>
<keyword evidence="2" id="KW-0238">DNA-binding</keyword>
<dbReference type="SUPFAM" id="SSF47413">
    <property type="entry name" value="lambda repressor-like DNA-binding domains"/>
    <property type="match status" value="1"/>
</dbReference>
<dbReference type="SMART" id="SM00354">
    <property type="entry name" value="HTH_LACI"/>
    <property type="match status" value="1"/>
</dbReference>
<dbReference type="Gene3D" id="1.10.260.40">
    <property type="entry name" value="lambda repressor-like DNA-binding domains"/>
    <property type="match status" value="1"/>
</dbReference>
<dbReference type="PANTHER" id="PTHR30146:SF109">
    <property type="entry name" value="HTH-TYPE TRANSCRIPTIONAL REGULATOR GALS"/>
    <property type="match status" value="1"/>
</dbReference>
<evidence type="ECO:0000313" key="6">
    <source>
        <dbReference type="Proteomes" id="UP000501868"/>
    </source>
</evidence>
<organism evidence="5 6">
    <name type="scientific">Priestia megaterium</name>
    <name type="common">Bacillus megaterium</name>
    <dbReference type="NCBI Taxonomy" id="1404"/>
    <lineage>
        <taxon>Bacteria</taxon>
        <taxon>Bacillati</taxon>
        <taxon>Bacillota</taxon>
        <taxon>Bacilli</taxon>
        <taxon>Bacillales</taxon>
        <taxon>Bacillaceae</taxon>
        <taxon>Priestia</taxon>
    </lineage>
</organism>
<dbReference type="CDD" id="cd01392">
    <property type="entry name" value="HTH_LacI"/>
    <property type="match status" value="1"/>
</dbReference>
<protein>
    <submittedName>
        <fullName evidence="5">LacI family transcriptional regulator</fullName>
    </submittedName>
</protein>
<name>A0A6H1NZF4_PRIMG</name>
<dbReference type="SUPFAM" id="SSF53822">
    <property type="entry name" value="Periplasmic binding protein-like I"/>
    <property type="match status" value="1"/>
</dbReference>
<dbReference type="Pfam" id="PF00356">
    <property type="entry name" value="LacI"/>
    <property type="match status" value="1"/>
</dbReference>
<dbReference type="InterPro" id="IPR028082">
    <property type="entry name" value="Peripla_BP_I"/>
</dbReference>
<feature type="domain" description="HTH lacI-type" evidence="4">
    <location>
        <begin position="3"/>
        <end position="57"/>
    </location>
</feature>
<evidence type="ECO:0000256" key="2">
    <source>
        <dbReference type="ARBA" id="ARBA00023125"/>
    </source>
</evidence>
<evidence type="ECO:0000256" key="3">
    <source>
        <dbReference type="ARBA" id="ARBA00023163"/>
    </source>
</evidence>
<evidence type="ECO:0000256" key="1">
    <source>
        <dbReference type="ARBA" id="ARBA00023015"/>
    </source>
</evidence>
<reference evidence="5 6" key="1">
    <citation type="submission" date="2020-04" db="EMBL/GenBank/DDBJ databases">
        <title>Genome-Wide Identification of 5-Methylcytosine Sites in Bacterial Genomes By High-Throughput Sequencing of MspJI Restriction Fragments.</title>
        <authorList>
            <person name="Wu V."/>
        </authorList>
    </citation>
    <scope>NUCLEOTIDE SEQUENCE [LARGE SCALE GENOMIC DNA]</scope>
    <source>
        <strain evidence="5 6">S2</strain>
    </source>
</reference>
<dbReference type="PANTHER" id="PTHR30146">
    <property type="entry name" value="LACI-RELATED TRANSCRIPTIONAL REPRESSOR"/>
    <property type="match status" value="1"/>
</dbReference>
<keyword evidence="1" id="KW-0805">Transcription regulation</keyword>
<dbReference type="CDD" id="cd06294">
    <property type="entry name" value="PBP1_MalR-like"/>
    <property type="match status" value="1"/>
</dbReference>